<evidence type="ECO:0000256" key="1">
    <source>
        <dbReference type="ARBA" id="ARBA00004127"/>
    </source>
</evidence>
<feature type="transmembrane region" description="Helical" evidence="7">
    <location>
        <begin position="162"/>
        <end position="184"/>
    </location>
</feature>
<feature type="transmembrane region" description="Helical" evidence="7">
    <location>
        <begin position="205"/>
        <end position="225"/>
    </location>
</feature>
<keyword evidence="2" id="KW-0813">Transport</keyword>
<dbReference type="SUPFAM" id="SSF103473">
    <property type="entry name" value="MFS general substrate transporter"/>
    <property type="match status" value="1"/>
</dbReference>
<dbReference type="PANTHER" id="PTHR23510">
    <property type="entry name" value="INNER MEMBRANE TRANSPORT PROTEIN YAJR"/>
    <property type="match status" value="1"/>
</dbReference>
<feature type="transmembrane region" description="Helical" evidence="7">
    <location>
        <begin position="130"/>
        <end position="150"/>
    </location>
</feature>
<feature type="transmembrane region" description="Helical" evidence="7">
    <location>
        <begin position="32"/>
        <end position="56"/>
    </location>
</feature>
<name>A0A7E4VD77_PANRE</name>
<sequence>MAIGSTKQKSSDKRRILAASDAPEPTTDWRSIYIAAILSFVGSVQFSLYFSALWPYLQILDTHATENFFGYIVAIYSVGQIISSPIFGYWSNKIMQVRLPLYVGLTLMIIGNACYLCLEMVSMPKRYFMFLGRFITGAGSGNVTLLRTYASTASTFKDRPKAIAYVTCGQALGATCGPLLQLIFTPLSYPGFKPSSGISINMYTAPAYFACLMNIAGMLALHFLFKENYAGIAEGNAKVKEGEAPESIPMYDMIAFCICCFTRFTQMFINTNLETIGSPFAMMMFNWPEEKAVTVTAAAQGAVGVFTFVTYVAYIFFKLENYISSRKACMFSLAALITFHIVTYSWPFIPGHVTMHNSTLNTMVNGTGLTEDNVGCNIEKFDWCDDLSPINVYLYYAMYVIVIGFAFPTLNITTTTLFSKVLGPRPQGTQQGIFQISGSTARMVGPVAISALYTAYGPRMAWNMEIIVISTTFISWCCCYARMVPLRVPTIAETESESPTPTHRAKIVPTIERPTSESS</sequence>
<reference evidence="8" key="1">
    <citation type="journal article" date="2013" name="Genetics">
        <title>The draft genome and transcriptome of Panagrellus redivivus are shaped by the harsh demands of a free-living lifestyle.</title>
        <authorList>
            <person name="Srinivasan J."/>
            <person name="Dillman A.R."/>
            <person name="Macchietto M.G."/>
            <person name="Heikkinen L."/>
            <person name="Lakso M."/>
            <person name="Fracchia K.M."/>
            <person name="Antoshechkin I."/>
            <person name="Mortazavi A."/>
            <person name="Wong G."/>
            <person name="Sternberg P.W."/>
        </authorList>
    </citation>
    <scope>NUCLEOTIDE SEQUENCE [LARGE SCALE GENOMIC DNA]</scope>
    <source>
        <strain evidence="8">MT8872</strain>
    </source>
</reference>
<proteinExistence type="predicted"/>
<reference evidence="9" key="2">
    <citation type="submission" date="2020-10" db="UniProtKB">
        <authorList>
            <consortium name="WormBaseParasite"/>
        </authorList>
    </citation>
    <scope>IDENTIFICATION</scope>
</reference>
<evidence type="ECO:0000313" key="9">
    <source>
        <dbReference type="WBParaSite" id="Pan_g19438.t1"/>
    </source>
</evidence>
<comment type="subcellular location">
    <subcellularLocation>
        <location evidence="1">Endomembrane system</location>
        <topology evidence="1">Multi-pass membrane protein</topology>
    </subcellularLocation>
</comment>
<evidence type="ECO:0000256" key="5">
    <source>
        <dbReference type="ARBA" id="ARBA00023136"/>
    </source>
</evidence>
<dbReference type="InterPro" id="IPR051068">
    <property type="entry name" value="MFS_Domain-Containing_Protein"/>
</dbReference>
<dbReference type="InterPro" id="IPR036259">
    <property type="entry name" value="MFS_trans_sf"/>
</dbReference>
<keyword evidence="8" id="KW-1185">Reference proteome</keyword>
<evidence type="ECO:0000256" key="6">
    <source>
        <dbReference type="SAM" id="MobiDB-lite"/>
    </source>
</evidence>
<dbReference type="PANTHER" id="PTHR23510:SF3">
    <property type="entry name" value="MAJOR FACILITATOR SUPERFAMILY DOMAIN-CONTAINING PROTEIN 8"/>
    <property type="match status" value="1"/>
</dbReference>
<dbReference type="AlphaFoldDB" id="A0A7E4VD77"/>
<feature type="transmembrane region" description="Helical" evidence="7">
    <location>
        <begin position="292"/>
        <end position="317"/>
    </location>
</feature>
<keyword evidence="3 7" id="KW-0812">Transmembrane</keyword>
<dbReference type="Gene3D" id="1.20.1250.20">
    <property type="entry name" value="MFS general substrate transporter like domains"/>
    <property type="match status" value="1"/>
</dbReference>
<dbReference type="Proteomes" id="UP000492821">
    <property type="component" value="Unassembled WGS sequence"/>
</dbReference>
<dbReference type="GO" id="GO:0022857">
    <property type="term" value="F:transmembrane transporter activity"/>
    <property type="evidence" value="ECO:0007669"/>
    <property type="project" value="InterPro"/>
</dbReference>
<accession>A0A7E4VD77</accession>
<feature type="transmembrane region" description="Helical" evidence="7">
    <location>
        <begin position="329"/>
        <end position="349"/>
    </location>
</feature>
<feature type="transmembrane region" description="Helical" evidence="7">
    <location>
        <begin position="68"/>
        <end position="87"/>
    </location>
</feature>
<dbReference type="GO" id="GO:0012505">
    <property type="term" value="C:endomembrane system"/>
    <property type="evidence" value="ECO:0007669"/>
    <property type="project" value="UniProtKB-SubCell"/>
</dbReference>
<evidence type="ECO:0000256" key="4">
    <source>
        <dbReference type="ARBA" id="ARBA00022989"/>
    </source>
</evidence>
<feature type="transmembrane region" description="Helical" evidence="7">
    <location>
        <begin position="99"/>
        <end position="118"/>
    </location>
</feature>
<evidence type="ECO:0000256" key="2">
    <source>
        <dbReference type="ARBA" id="ARBA00022448"/>
    </source>
</evidence>
<keyword evidence="4 7" id="KW-1133">Transmembrane helix</keyword>
<feature type="transmembrane region" description="Helical" evidence="7">
    <location>
        <begin position="393"/>
        <end position="412"/>
    </location>
</feature>
<dbReference type="WBParaSite" id="Pan_g19438.t1">
    <property type="protein sequence ID" value="Pan_g19438.t1"/>
    <property type="gene ID" value="Pan_g19438"/>
</dbReference>
<dbReference type="CDD" id="cd17326">
    <property type="entry name" value="MFS_MFSD8"/>
    <property type="match status" value="1"/>
</dbReference>
<dbReference type="InterPro" id="IPR011701">
    <property type="entry name" value="MFS"/>
</dbReference>
<evidence type="ECO:0000256" key="7">
    <source>
        <dbReference type="SAM" id="Phobius"/>
    </source>
</evidence>
<evidence type="ECO:0000313" key="8">
    <source>
        <dbReference type="Proteomes" id="UP000492821"/>
    </source>
</evidence>
<organism evidence="8 9">
    <name type="scientific">Panagrellus redivivus</name>
    <name type="common">Microworm</name>
    <dbReference type="NCBI Taxonomy" id="6233"/>
    <lineage>
        <taxon>Eukaryota</taxon>
        <taxon>Metazoa</taxon>
        <taxon>Ecdysozoa</taxon>
        <taxon>Nematoda</taxon>
        <taxon>Chromadorea</taxon>
        <taxon>Rhabditida</taxon>
        <taxon>Tylenchina</taxon>
        <taxon>Panagrolaimomorpha</taxon>
        <taxon>Panagrolaimoidea</taxon>
        <taxon>Panagrolaimidae</taxon>
        <taxon>Panagrellus</taxon>
    </lineage>
</organism>
<protein>
    <submittedName>
        <fullName evidence="9">MFS domain-containing protein</fullName>
    </submittedName>
</protein>
<keyword evidence="5 7" id="KW-0472">Membrane</keyword>
<feature type="region of interest" description="Disordered" evidence="6">
    <location>
        <begin position="493"/>
        <end position="519"/>
    </location>
</feature>
<evidence type="ECO:0000256" key="3">
    <source>
        <dbReference type="ARBA" id="ARBA00022692"/>
    </source>
</evidence>
<dbReference type="GO" id="GO:0005765">
    <property type="term" value="C:lysosomal membrane"/>
    <property type="evidence" value="ECO:0007669"/>
    <property type="project" value="TreeGrafter"/>
</dbReference>
<dbReference type="Pfam" id="PF07690">
    <property type="entry name" value="MFS_1"/>
    <property type="match status" value="1"/>
</dbReference>